<feature type="transmembrane region" description="Helical" evidence="6">
    <location>
        <begin position="241"/>
        <end position="261"/>
    </location>
</feature>
<evidence type="ECO:0000256" key="3">
    <source>
        <dbReference type="ARBA" id="ARBA00022692"/>
    </source>
</evidence>
<dbReference type="PANTHER" id="PTHR43124:SF3">
    <property type="entry name" value="CHLORAMPHENICOL EFFLUX PUMP RV0191"/>
    <property type="match status" value="1"/>
</dbReference>
<dbReference type="GO" id="GO:0022857">
    <property type="term" value="F:transmembrane transporter activity"/>
    <property type="evidence" value="ECO:0007669"/>
    <property type="project" value="InterPro"/>
</dbReference>
<comment type="caution">
    <text evidence="8">The sequence shown here is derived from an EMBL/GenBank/DDBJ whole genome shotgun (WGS) entry which is preliminary data.</text>
</comment>
<reference evidence="8 9" key="1">
    <citation type="submission" date="2019-05" db="EMBL/GenBank/DDBJ databases">
        <title>Nesterenkonia sp. GY074 isolated from the Southern Atlantic Ocean.</title>
        <authorList>
            <person name="Zhang G."/>
        </authorList>
    </citation>
    <scope>NUCLEOTIDE SEQUENCE [LARGE SCALE GENOMIC DNA]</scope>
    <source>
        <strain evidence="8 9">GY074</strain>
    </source>
</reference>
<dbReference type="Gene3D" id="1.20.1250.20">
    <property type="entry name" value="MFS general substrate transporter like domains"/>
    <property type="match status" value="2"/>
</dbReference>
<keyword evidence="5 6" id="KW-0472">Membrane</keyword>
<dbReference type="PROSITE" id="PS50850">
    <property type="entry name" value="MFS"/>
    <property type="match status" value="1"/>
</dbReference>
<dbReference type="InterPro" id="IPR011701">
    <property type="entry name" value="MFS"/>
</dbReference>
<feature type="transmembrane region" description="Helical" evidence="6">
    <location>
        <begin position="100"/>
        <end position="121"/>
    </location>
</feature>
<keyword evidence="3 6" id="KW-0812">Transmembrane</keyword>
<dbReference type="CDD" id="cd17324">
    <property type="entry name" value="MFS_NepI_like"/>
    <property type="match status" value="1"/>
</dbReference>
<name>A0A5R9B8H1_9MICC</name>
<feature type="transmembrane region" description="Helical" evidence="6">
    <location>
        <begin position="205"/>
        <end position="226"/>
    </location>
</feature>
<feature type="transmembrane region" description="Helical" evidence="6">
    <location>
        <begin position="75"/>
        <end position="94"/>
    </location>
</feature>
<evidence type="ECO:0000313" key="9">
    <source>
        <dbReference type="Proteomes" id="UP000310458"/>
    </source>
</evidence>
<evidence type="ECO:0000256" key="5">
    <source>
        <dbReference type="ARBA" id="ARBA00023136"/>
    </source>
</evidence>
<dbReference type="GO" id="GO:0005886">
    <property type="term" value="C:plasma membrane"/>
    <property type="evidence" value="ECO:0007669"/>
    <property type="project" value="UniProtKB-SubCell"/>
</dbReference>
<feature type="transmembrane region" description="Helical" evidence="6">
    <location>
        <begin position="7"/>
        <end position="27"/>
    </location>
</feature>
<feature type="transmembrane region" description="Helical" evidence="6">
    <location>
        <begin position="362"/>
        <end position="382"/>
    </location>
</feature>
<dbReference type="AlphaFoldDB" id="A0A5R9B8H1"/>
<evidence type="ECO:0000259" key="7">
    <source>
        <dbReference type="PROSITE" id="PS50850"/>
    </source>
</evidence>
<feature type="transmembrane region" description="Helical" evidence="6">
    <location>
        <begin position="133"/>
        <end position="155"/>
    </location>
</feature>
<dbReference type="Pfam" id="PF07690">
    <property type="entry name" value="MFS_1"/>
    <property type="match status" value="1"/>
</dbReference>
<dbReference type="Proteomes" id="UP000310458">
    <property type="component" value="Unassembled WGS sequence"/>
</dbReference>
<dbReference type="InterPro" id="IPR020846">
    <property type="entry name" value="MFS_dom"/>
</dbReference>
<organism evidence="8 9">
    <name type="scientific">Nesterenkonia salmonea</name>
    <dbReference type="NCBI Taxonomy" id="1804987"/>
    <lineage>
        <taxon>Bacteria</taxon>
        <taxon>Bacillati</taxon>
        <taxon>Actinomycetota</taxon>
        <taxon>Actinomycetes</taxon>
        <taxon>Micrococcales</taxon>
        <taxon>Micrococcaceae</taxon>
        <taxon>Nesterenkonia</taxon>
    </lineage>
</organism>
<dbReference type="RefSeq" id="WP_138253775.1">
    <property type="nucleotide sequence ID" value="NZ_VAVZ01000035.1"/>
</dbReference>
<feature type="transmembrane region" description="Helical" evidence="6">
    <location>
        <begin position="294"/>
        <end position="314"/>
    </location>
</feature>
<evidence type="ECO:0000256" key="1">
    <source>
        <dbReference type="ARBA" id="ARBA00004651"/>
    </source>
</evidence>
<sequence>MTRTQMAWAILALATGGFAIGVTEFAIMGLQREIVLDLDVSYGQGGLLVSAYAVGVVVGAPVLALMGAKRERKAYALFLLVLFIIAHILSFVAPNFETLLVGRFLSGLPHGAYFATAALMSAQMVGPAKRGRAIAVVLSGLAIANVSGVPAVTWIGQLFGWRWMFLIVAGLAGLTMLAVAFLAPRQDAPAGASVKGELRALANQRLWVGIGLAVIGFSGMFAIYTYLSHVAVEVTGFSDSALPWVVFIFGAGMVIGTFMGGWATDKSVLGTVLIAMIMVALFMALFAALAHIPWVMLILLFCVGVSSSNLSPAMQTHLIDTAPKAPQLAASFHHSAFNAANALGAIVGGVTIDMGLGLRAPAYAGAIAASVGVLIALYAIWLTKRAGQKV</sequence>
<keyword evidence="2" id="KW-1003">Cell membrane</keyword>
<dbReference type="OrthoDB" id="9814237at2"/>
<dbReference type="PANTHER" id="PTHR43124">
    <property type="entry name" value="PURINE EFFLUX PUMP PBUE"/>
    <property type="match status" value="1"/>
</dbReference>
<dbReference type="SUPFAM" id="SSF103473">
    <property type="entry name" value="MFS general substrate transporter"/>
    <property type="match status" value="1"/>
</dbReference>
<accession>A0A5R9B8H1</accession>
<dbReference type="InterPro" id="IPR036259">
    <property type="entry name" value="MFS_trans_sf"/>
</dbReference>
<gene>
    <name evidence="8" type="ORF">FEF26_11980</name>
</gene>
<dbReference type="InterPro" id="IPR050189">
    <property type="entry name" value="MFS_Efflux_Transporters"/>
</dbReference>
<protein>
    <submittedName>
        <fullName evidence="8">MFS transporter</fullName>
    </submittedName>
</protein>
<keyword evidence="9" id="KW-1185">Reference proteome</keyword>
<dbReference type="EMBL" id="VAVZ01000035">
    <property type="protein sequence ID" value="TLP94399.1"/>
    <property type="molecule type" value="Genomic_DNA"/>
</dbReference>
<evidence type="ECO:0000256" key="4">
    <source>
        <dbReference type="ARBA" id="ARBA00022989"/>
    </source>
</evidence>
<proteinExistence type="predicted"/>
<feature type="transmembrane region" description="Helical" evidence="6">
    <location>
        <begin position="268"/>
        <end position="288"/>
    </location>
</feature>
<evidence type="ECO:0000256" key="6">
    <source>
        <dbReference type="SAM" id="Phobius"/>
    </source>
</evidence>
<feature type="transmembrane region" description="Helical" evidence="6">
    <location>
        <begin position="47"/>
        <end position="68"/>
    </location>
</feature>
<keyword evidence="4 6" id="KW-1133">Transmembrane helix</keyword>
<feature type="domain" description="Major facilitator superfamily (MFS) profile" evidence="7">
    <location>
        <begin position="9"/>
        <end position="387"/>
    </location>
</feature>
<evidence type="ECO:0000256" key="2">
    <source>
        <dbReference type="ARBA" id="ARBA00022475"/>
    </source>
</evidence>
<evidence type="ECO:0000313" key="8">
    <source>
        <dbReference type="EMBL" id="TLP94399.1"/>
    </source>
</evidence>
<comment type="subcellular location">
    <subcellularLocation>
        <location evidence="1">Cell membrane</location>
        <topology evidence="1">Multi-pass membrane protein</topology>
    </subcellularLocation>
</comment>
<feature type="transmembrane region" description="Helical" evidence="6">
    <location>
        <begin position="161"/>
        <end position="184"/>
    </location>
</feature>
<feature type="transmembrane region" description="Helical" evidence="6">
    <location>
        <begin position="335"/>
        <end position="356"/>
    </location>
</feature>